<dbReference type="EMBL" id="SHNP01000004">
    <property type="protein sequence ID" value="MCX2974231.1"/>
    <property type="molecule type" value="Genomic_DNA"/>
</dbReference>
<comment type="caution">
    <text evidence="2">The sequence shown here is derived from an EMBL/GenBank/DDBJ whole genome shotgun (WGS) entry which is preliminary data.</text>
</comment>
<sequence length="236" mass="26678">MIRTARKVHRIAGYIVFIQVMLWIAGGVVFSLVPFNSLVKGGAAVDLPLNPPFPSNWQTDIRGPLAEMDSISEIKSHNSSQGLLLEVRADESIHWLRLADGQSIKPPSPDSVTAYARSIYRGNGEHRSTLRLQQPEPYVMGLVDELYGRKDVWQVSYDDSPGTRLYFDGATGRYLTVRNDYWVVFDALWRLHIMDYSEGEDFNNWFLRIFSVLTAIFALSGSVLIISALKRAARKL</sequence>
<proteinExistence type="predicted"/>
<evidence type="ECO:0000256" key="1">
    <source>
        <dbReference type="SAM" id="Phobius"/>
    </source>
</evidence>
<dbReference type="RefSeq" id="WP_279253029.1">
    <property type="nucleotide sequence ID" value="NZ_SHNP01000004.1"/>
</dbReference>
<organism evidence="2 3">
    <name type="scientific">Candidatus Seongchinamella marina</name>
    <dbReference type="NCBI Taxonomy" id="2518990"/>
    <lineage>
        <taxon>Bacteria</taxon>
        <taxon>Pseudomonadati</taxon>
        <taxon>Pseudomonadota</taxon>
        <taxon>Gammaproteobacteria</taxon>
        <taxon>Cellvibrionales</taxon>
        <taxon>Halieaceae</taxon>
        <taxon>Seongchinamella</taxon>
    </lineage>
</organism>
<evidence type="ECO:0008006" key="4">
    <source>
        <dbReference type="Google" id="ProtNLM"/>
    </source>
</evidence>
<accession>A0ABT3SW63</accession>
<keyword evidence="1" id="KW-0812">Transmembrane</keyword>
<feature type="transmembrane region" description="Helical" evidence="1">
    <location>
        <begin position="205"/>
        <end position="229"/>
    </location>
</feature>
<gene>
    <name evidence="2" type="ORF">EYC87_11615</name>
</gene>
<feature type="transmembrane region" description="Helical" evidence="1">
    <location>
        <begin position="12"/>
        <end position="33"/>
    </location>
</feature>
<evidence type="ECO:0000313" key="2">
    <source>
        <dbReference type="EMBL" id="MCX2974231.1"/>
    </source>
</evidence>
<keyword evidence="3" id="KW-1185">Reference proteome</keyword>
<reference evidence="2" key="1">
    <citation type="submission" date="2019-02" db="EMBL/GenBank/DDBJ databases">
        <authorList>
            <person name="Li S.-H."/>
        </authorList>
    </citation>
    <scope>NUCLEOTIDE SEQUENCE</scope>
    <source>
        <strain evidence="2">IMCC8485</strain>
    </source>
</reference>
<evidence type="ECO:0000313" key="3">
    <source>
        <dbReference type="Proteomes" id="UP001143307"/>
    </source>
</evidence>
<protein>
    <recommendedName>
        <fullName evidence="4">PepSY-associated TM helix</fullName>
    </recommendedName>
</protein>
<name>A0ABT3SW63_9GAMM</name>
<keyword evidence="1" id="KW-1133">Transmembrane helix</keyword>
<keyword evidence="1" id="KW-0472">Membrane</keyword>
<dbReference type="Proteomes" id="UP001143307">
    <property type="component" value="Unassembled WGS sequence"/>
</dbReference>